<protein>
    <submittedName>
        <fullName evidence="1">Uncharacterized protein</fullName>
    </submittedName>
</protein>
<evidence type="ECO:0000313" key="1">
    <source>
        <dbReference type="EMBL" id="NBN87865.1"/>
    </source>
</evidence>
<dbReference type="AlphaFoldDB" id="A0A964UZM5"/>
<dbReference type="EMBL" id="RGET01000019">
    <property type="protein sequence ID" value="NBN87865.1"/>
    <property type="molecule type" value="Genomic_DNA"/>
</dbReference>
<gene>
    <name evidence="1" type="ORF">EBV32_02085</name>
</gene>
<sequence length="128" mass="15290">MNTAGYKYLDLSIPFLQNIDERAEQNNNEIQMNNYEKINIYPRFRYYNDDTDLNLTSKVIPDFTYKNKSLFPPEKPIQTEQDEISVSKPALSSYYGYGNYGNYYYQNQSFPEYLKHKITPKNYLFDLV</sequence>
<comment type="caution">
    <text evidence="1">The sequence shown here is derived from an EMBL/GenBank/DDBJ whole genome shotgun (WGS) entry which is preliminary data.</text>
</comment>
<proteinExistence type="predicted"/>
<evidence type="ECO:0000313" key="2">
    <source>
        <dbReference type="Proteomes" id="UP000713222"/>
    </source>
</evidence>
<organism evidence="1 2">
    <name type="scientific">Candidatus Fonsibacter lacus</name>
    <dbReference type="NCBI Taxonomy" id="2576439"/>
    <lineage>
        <taxon>Bacteria</taxon>
        <taxon>Pseudomonadati</taxon>
        <taxon>Pseudomonadota</taxon>
        <taxon>Alphaproteobacteria</taxon>
        <taxon>Candidatus Pelagibacterales</taxon>
        <taxon>Candidatus Pelagibacterales incertae sedis</taxon>
        <taxon>Candidatus Fonsibacter</taxon>
    </lineage>
</organism>
<accession>A0A964UZM5</accession>
<reference evidence="1" key="1">
    <citation type="submission" date="2018-10" db="EMBL/GenBank/DDBJ databases">
        <title>Iterative Subtractive Binning of Freshwater Chronoseries Metagenomes Recovers Nearly Complete Genomes from over Four Hundred Novel Species.</title>
        <authorList>
            <person name="Rodriguez-R L.M."/>
            <person name="Tsementzi D."/>
            <person name="Luo C."/>
            <person name="Konstantinidis K.T."/>
        </authorList>
    </citation>
    <scope>NUCLEOTIDE SEQUENCE</scope>
    <source>
        <strain evidence="1">WB7_6_001</strain>
    </source>
</reference>
<name>A0A964UZM5_9PROT</name>
<dbReference type="Proteomes" id="UP000713222">
    <property type="component" value="Unassembled WGS sequence"/>
</dbReference>